<dbReference type="KEGG" id="saci:Sinac_3223"/>
<accession>L0DF65</accession>
<protein>
    <submittedName>
        <fullName evidence="7">RNA polymerase sigma factor, sigma-70 family</fullName>
    </submittedName>
</protein>
<dbReference type="Gene3D" id="1.10.10.10">
    <property type="entry name" value="Winged helix-like DNA-binding domain superfamily/Winged helix DNA-binding domain"/>
    <property type="match status" value="1"/>
</dbReference>
<proteinExistence type="inferred from homology"/>
<evidence type="ECO:0000313" key="8">
    <source>
        <dbReference type="Proteomes" id="UP000010798"/>
    </source>
</evidence>
<dbReference type="OrthoDB" id="258490at2"/>
<dbReference type="EMBL" id="CP003364">
    <property type="protein sequence ID" value="AGA27495.1"/>
    <property type="molecule type" value="Genomic_DNA"/>
</dbReference>
<dbReference type="STRING" id="886293.Sinac_3223"/>
<reference evidence="7 8" key="1">
    <citation type="submission" date="2012-02" db="EMBL/GenBank/DDBJ databases">
        <title>Complete sequence of chromosome of Singulisphaera acidiphila DSM 18658.</title>
        <authorList>
            <consortium name="US DOE Joint Genome Institute (JGI-PGF)"/>
            <person name="Lucas S."/>
            <person name="Copeland A."/>
            <person name="Lapidus A."/>
            <person name="Glavina del Rio T."/>
            <person name="Dalin E."/>
            <person name="Tice H."/>
            <person name="Bruce D."/>
            <person name="Goodwin L."/>
            <person name="Pitluck S."/>
            <person name="Peters L."/>
            <person name="Ovchinnikova G."/>
            <person name="Chertkov O."/>
            <person name="Kyrpides N."/>
            <person name="Mavromatis K."/>
            <person name="Ivanova N."/>
            <person name="Brettin T."/>
            <person name="Detter J.C."/>
            <person name="Han C."/>
            <person name="Larimer F."/>
            <person name="Land M."/>
            <person name="Hauser L."/>
            <person name="Markowitz V."/>
            <person name="Cheng J.-F."/>
            <person name="Hugenholtz P."/>
            <person name="Woyke T."/>
            <person name="Wu D."/>
            <person name="Tindall B."/>
            <person name="Pomrenke H."/>
            <person name="Brambilla E."/>
            <person name="Klenk H.-P."/>
            <person name="Eisen J.A."/>
        </authorList>
    </citation>
    <scope>NUCLEOTIDE SEQUENCE [LARGE SCALE GENOMIC DNA]</scope>
    <source>
        <strain evidence="8">ATCC BAA-1392 / DSM 18658 / VKM B-2454 / MOB10</strain>
    </source>
</reference>
<keyword evidence="2" id="KW-0805">Transcription regulation</keyword>
<organism evidence="7 8">
    <name type="scientific">Singulisphaera acidiphila (strain ATCC BAA-1392 / DSM 18658 / VKM B-2454 / MOB10)</name>
    <dbReference type="NCBI Taxonomy" id="886293"/>
    <lineage>
        <taxon>Bacteria</taxon>
        <taxon>Pseudomonadati</taxon>
        <taxon>Planctomycetota</taxon>
        <taxon>Planctomycetia</taxon>
        <taxon>Isosphaerales</taxon>
        <taxon>Isosphaeraceae</taxon>
        <taxon>Singulisphaera</taxon>
    </lineage>
</organism>
<feature type="domain" description="RNA polymerase sigma-70 region 2" evidence="6">
    <location>
        <begin position="28"/>
        <end position="94"/>
    </location>
</feature>
<dbReference type="InterPro" id="IPR007627">
    <property type="entry name" value="RNA_pol_sigma70_r2"/>
</dbReference>
<evidence type="ECO:0000313" key="7">
    <source>
        <dbReference type="EMBL" id="AGA27495.1"/>
    </source>
</evidence>
<dbReference type="eggNOG" id="COG1595">
    <property type="taxonomic scope" value="Bacteria"/>
</dbReference>
<dbReference type="InterPro" id="IPR036388">
    <property type="entry name" value="WH-like_DNA-bd_sf"/>
</dbReference>
<dbReference type="GO" id="GO:0016987">
    <property type="term" value="F:sigma factor activity"/>
    <property type="evidence" value="ECO:0007669"/>
    <property type="project" value="UniProtKB-KW"/>
</dbReference>
<dbReference type="InterPro" id="IPR013324">
    <property type="entry name" value="RNA_pol_sigma_r3/r4-like"/>
</dbReference>
<keyword evidence="8" id="KW-1185">Reference proteome</keyword>
<dbReference type="HOGENOM" id="CLU_047691_14_0_0"/>
<dbReference type="NCBIfam" id="TIGR02937">
    <property type="entry name" value="sigma70-ECF"/>
    <property type="match status" value="1"/>
</dbReference>
<evidence type="ECO:0000259" key="6">
    <source>
        <dbReference type="Pfam" id="PF04542"/>
    </source>
</evidence>
<dbReference type="AlphaFoldDB" id="L0DF65"/>
<evidence type="ECO:0000256" key="5">
    <source>
        <dbReference type="ARBA" id="ARBA00023163"/>
    </source>
</evidence>
<gene>
    <name evidence="7" type="ordered locus">Sinac_3223</name>
</gene>
<name>L0DF65_SINAD</name>
<dbReference type="InterPro" id="IPR013325">
    <property type="entry name" value="RNA_pol_sigma_r2"/>
</dbReference>
<dbReference type="InterPro" id="IPR039425">
    <property type="entry name" value="RNA_pol_sigma-70-like"/>
</dbReference>
<dbReference type="Proteomes" id="UP000010798">
    <property type="component" value="Chromosome"/>
</dbReference>
<dbReference type="RefSeq" id="WP_015246641.1">
    <property type="nucleotide sequence ID" value="NC_019892.1"/>
</dbReference>
<evidence type="ECO:0000256" key="1">
    <source>
        <dbReference type="ARBA" id="ARBA00010641"/>
    </source>
</evidence>
<dbReference type="SUPFAM" id="SSF88659">
    <property type="entry name" value="Sigma3 and sigma4 domains of RNA polymerase sigma factors"/>
    <property type="match status" value="1"/>
</dbReference>
<evidence type="ECO:0000256" key="2">
    <source>
        <dbReference type="ARBA" id="ARBA00023015"/>
    </source>
</evidence>
<dbReference type="Gene3D" id="1.10.1740.10">
    <property type="match status" value="1"/>
</dbReference>
<evidence type="ECO:0000256" key="3">
    <source>
        <dbReference type="ARBA" id="ARBA00023082"/>
    </source>
</evidence>
<comment type="similarity">
    <text evidence="1">Belongs to the sigma-70 factor family. ECF subfamily.</text>
</comment>
<dbReference type="Pfam" id="PF04542">
    <property type="entry name" value="Sigma70_r2"/>
    <property type="match status" value="1"/>
</dbReference>
<dbReference type="SUPFAM" id="SSF88946">
    <property type="entry name" value="Sigma2 domain of RNA polymerase sigma factors"/>
    <property type="match status" value="1"/>
</dbReference>
<dbReference type="InterPro" id="IPR014284">
    <property type="entry name" value="RNA_pol_sigma-70_dom"/>
</dbReference>
<dbReference type="GO" id="GO:0006352">
    <property type="term" value="P:DNA-templated transcription initiation"/>
    <property type="evidence" value="ECO:0007669"/>
    <property type="project" value="InterPro"/>
</dbReference>
<dbReference type="PANTHER" id="PTHR43133:SF8">
    <property type="entry name" value="RNA POLYMERASE SIGMA FACTOR HI_1459-RELATED"/>
    <property type="match status" value="1"/>
</dbReference>
<keyword evidence="5" id="KW-0804">Transcription</keyword>
<dbReference type="GO" id="GO:0003677">
    <property type="term" value="F:DNA binding"/>
    <property type="evidence" value="ECO:0007669"/>
    <property type="project" value="UniProtKB-KW"/>
</dbReference>
<dbReference type="PANTHER" id="PTHR43133">
    <property type="entry name" value="RNA POLYMERASE ECF-TYPE SIGMA FACTO"/>
    <property type="match status" value="1"/>
</dbReference>
<evidence type="ECO:0000256" key="4">
    <source>
        <dbReference type="ARBA" id="ARBA00023125"/>
    </source>
</evidence>
<keyword evidence="3" id="KW-0731">Sigma factor</keyword>
<sequence length="213" mass="23906">MDESPATRDSLIVKLRDPADSTAWREFVALYEPLVYRLARRKGLQDADAHDICQEVFRAVAGASDRWDPARGNFRGWLSRIARNLLINFLARRQYQLRGSGATSVQDLLEAQPAVDPSATALFEAEYEKRLFRWAADDIRGEFTPATWRAFWQTALEGRPPGEVAAELGLSVGAVYVARSRVLSRLRRRIEQCGDQAAAIINEVDCAFPAEPL</sequence>
<keyword evidence="4" id="KW-0238">DNA-binding</keyword>